<sequence>MHYYLPIFGSFQSVLRALNRGSYLLSCDLEHAVKPNIRYLLECRLGVCDIAKLCMTAPRILLTNPEHVHAMVACAEGLGVPRGSGMFRHMLHGVAFLSQEQIALKLEHLKKTFRWSDAEVRVAVPSAPELLRKSKESLQLRSEFFFSEVGLEPSYIARRPVIINYSLEGRLRPRYYALKYLKKNGLIDHDRDYYNVVVLTEKVFVEKYICPHKEAAPHLAEDYAAACRGGQVPTRNPFRPALVT</sequence>
<keyword evidence="2" id="KW-1185">Reference proteome</keyword>
<proteinExistence type="predicted"/>
<name>A0ACD5ZCC2_AVESA</name>
<accession>A0ACD5ZCC2</accession>
<organism evidence="1 2">
    <name type="scientific">Avena sativa</name>
    <name type="common">Oat</name>
    <dbReference type="NCBI Taxonomy" id="4498"/>
    <lineage>
        <taxon>Eukaryota</taxon>
        <taxon>Viridiplantae</taxon>
        <taxon>Streptophyta</taxon>
        <taxon>Embryophyta</taxon>
        <taxon>Tracheophyta</taxon>
        <taxon>Spermatophyta</taxon>
        <taxon>Magnoliopsida</taxon>
        <taxon>Liliopsida</taxon>
        <taxon>Poales</taxon>
        <taxon>Poaceae</taxon>
        <taxon>BOP clade</taxon>
        <taxon>Pooideae</taxon>
        <taxon>Poodae</taxon>
        <taxon>Poeae</taxon>
        <taxon>Poeae Chloroplast Group 1 (Aveneae type)</taxon>
        <taxon>Aveninae</taxon>
        <taxon>Avena</taxon>
    </lineage>
</organism>
<reference evidence="1" key="2">
    <citation type="submission" date="2025-09" db="UniProtKB">
        <authorList>
            <consortium name="EnsemblPlants"/>
        </authorList>
    </citation>
    <scope>IDENTIFICATION</scope>
</reference>
<evidence type="ECO:0000313" key="1">
    <source>
        <dbReference type="EnsemblPlants" id="AVESA.00010b.r2.6CG1124350.1.CDS"/>
    </source>
</evidence>
<protein>
    <submittedName>
        <fullName evidence="1">Uncharacterized protein</fullName>
    </submittedName>
</protein>
<evidence type="ECO:0000313" key="2">
    <source>
        <dbReference type="Proteomes" id="UP001732700"/>
    </source>
</evidence>
<dbReference type="EnsemblPlants" id="AVESA.00010b.r2.6CG1124350.1">
    <property type="protein sequence ID" value="AVESA.00010b.r2.6CG1124350.1.CDS"/>
    <property type="gene ID" value="AVESA.00010b.r2.6CG1124350"/>
</dbReference>
<reference evidence="1" key="1">
    <citation type="submission" date="2021-05" db="EMBL/GenBank/DDBJ databases">
        <authorList>
            <person name="Scholz U."/>
            <person name="Mascher M."/>
            <person name="Fiebig A."/>
        </authorList>
    </citation>
    <scope>NUCLEOTIDE SEQUENCE [LARGE SCALE GENOMIC DNA]</scope>
</reference>
<dbReference type="Proteomes" id="UP001732700">
    <property type="component" value="Chromosome 6C"/>
</dbReference>